<evidence type="ECO:0000256" key="2">
    <source>
        <dbReference type="ARBA" id="ARBA00022801"/>
    </source>
</evidence>
<dbReference type="Gene3D" id="3.40.50.1820">
    <property type="entry name" value="alpha/beta hydrolase"/>
    <property type="match status" value="1"/>
</dbReference>
<sequence length="347" mass="39301">MPNKSDPTLTSGAAQASVPTARKPKPRSPRSLRDKSLLLGRALPPYTGPYAVGTMEIEVPALHPRTFSHITRKSQHILQLETVGVIYDIWGAGTRPADEDAPHHRIHAPIIAINSEAFTYWHSNFELVESLVKEAQSAPHRCPAWLLTLRGTVHVSQSDFSLLYPNVCSFFLKMVANPRRALDLNINASLEFLSHILPTELAQVNRAYKNENLLEANLSPLERIPSAFMHRPKKEKYIAAKLQIKHEWLYRLSPQMFRSLKRRDAKRKGHGPEAGDEVWLHMKPDWQTIEDYLGRFPDMSAEAKEEIREKFPESHEEAEVDDPVQPAKPPSGHDAAFTQEGKEEKPS</sequence>
<feature type="compositionally biased region" description="Polar residues" evidence="5">
    <location>
        <begin position="1"/>
        <end position="18"/>
    </location>
</feature>
<keyword evidence="2" id="KW-0378">Hydrolase</keyword>
<evidence type="ECO:0000256" key="4">
    <source>
        <dbReference type="ARBA" id="ARBA00023098"/>
    </source>
</evidence>
<dbReference type="InterPro" id="IPR029058">
    <property type="entry name" value="AB_hydrolase_fold"/>
</dbReference>
<keyword evidence="4" id="KW-0443">Lipid metabolism</keyword>
<protein>
    <recommendedName>
        <fullName evidence="1">1-alkyl-2-acetylglycerophosphocholine esterase</fullName>
        <ecNumber evidence="1">3.1.1.47</ecNumber>
    </recommendedName>
</protein>
<name>A0A1Y6L7D1_ZYMTR</name>
<feature type="region of interest" description="Disordered" evidence="5">
    <location>
        <begin position="1"/>
        <end position="33"/>
    </location>
</feature>
<dbReference type="Pfam" id="PF03403">
    <property type="entry name" value="PAF-AH_p_II"/>
    <property type="match status" value="1"/>
</dbReference>
<evidence type="ECO:0000256" key="1">
    <source>
        <dbReference type="ARBA" id="ARBA00013201"/>
    </source>
</evidence>
<keyword evidence="3" id="KW-0442">Lipid degradation</keyword>
<dbReference type="GO" id="GO:0003847">
    <property type="term" value="F:1-alkyl-2-acetylglycerophosphocholine esterase activity"/>
    <property type="evidence" value="ECO:0007669"/>
    <property type="project" value="UniProtKB-EC"/>
</dbReference>
<dbReference type="EMBL" id="LT882676">
    <property type="protein sequence ID" value="SMY20376.1"/>
    <property type="molecule type" value="Genomic_DNA"/>
</dbReference>
<evidence type="ECO:0000256" key="3">
    <source>
        <dbReference type="ARBA" id="ARBA00022963"/>
    </source>
</evidence>
<dbReference type="Proteomes" id="UP000215453">
    <property type="component" value="Chromosome 1"/>
</dbReference>
<organism evidence="6 7">
    <name type="scientific">Zymoseptoria tritici ST99CH_1A5</name>
    <dbReference type="NCBI Taxonomy" id="1276529"/>
    <lineage>
        <taxon>Eukaryota</taxon>
        <taxon>Fungi</taxon>
        <taxon>Dikarya</taxon>
        <taxon>Ascomycota</taxon>
        <taxon>Pezizomycotina</taxon>
        <taxon>Dothideomycetes</taxon>
        <taxon>Dothideomycetidae</taxon>
        <taxon>Mycosphaerellales</taxon>
        <taxon>Mycosphaerellaceae</taxon>
        <taxon>Zymoseptoria</taxon>
    </lineage>
</organism>
<accession>A0A1Y6L7D1</accession>
<dbReference type="PANTHER" id="PTHR10272">
    <property type="entry name" value="PLATELET-ACTIVATING FACTOR ACETYLHYDROLASE"/>
    <property type="match status" value="1"/>
</dbReference>
<feature type="region of interest" description="Disordered" evidence="5">
    <location>
        <begin position="303"/>
        <end position="347"/>
    </location>
</feature>
<proteinExistence type="predicted"/>
<dbReference type="GO" id="GO:0016042">
    <property type="term" value="P:lipid catabolic process"/>
    <property type="evidence" value="ECO:0007669"/>
    <property type="project" value="UniProtKB-KW"/>
</dbReference>
<evidence type="ECO:0000256" key="5">
    <source>
        <dbReference type="SAM" id="MobiDB-lite"/>
    </source>
</evidence>
<reference evidence="6 7" key="1">
    <citation type="submission" date="2016-10" db="EMBL/GenBank/DDBJ databases">
        <authorList>
            <person name="Varghese N."/>
        </authorList>
    </citation>
    <scope>NUCLEOTIDE SEQUENCE [LARGE SCALE GENOMIC DNA]</scope>
</reference>
<dbReference type="EC" id="3.1.1.47" evidence="1"/>
<gene>
    <name evidence="6" type="ORF">ZT1A5_G1811</name>
</gene>
<dbReference type="PANTHER" id="PTHR10272:SF0">
    <property type="entry name" value="PLATELET-ACTIVATING FACTOR ACETYLHYDROLASE"/>
    <property type="match status" value="1"/>
</dbReference>
<dbReference type="AlphaFoldDB" id="A0A1Y6L7D1"/>
<evidence type="ECO:0000313" key="6">
    <source>
        <dbReference type="EMBL" id="SMY20376.1"/>
    </source>
</evidence>
<feature type="compositionally biased region" description="Basic and acidic residues" evidence="5">
    <location>
        <begin position="303"/>
        <end position="317"/>
    </location>
</feature>
<evidence type="ECO:0000313" key="7">
    <source>
        <dbReference type="Proteomes" id="UP000215453"/>
    </source>
</evidence>